<dbReference type="InterPro" id="IPR007015">
    <property type="entry name" value="DNA_pol_V/MYBBP1A"/>
</dbReference>
<accession>A0A6P4ICF6</accession>
<dbReference type="GO" id="GO:0003723">
    <property type="term" value="F:RNA binding"/>
    <property type="evidence" value="ECO:0007669"/>
    <property type="project" value="TreeGrafter"/>
</dbReference>
<dbReference type="PANTHER" id="PTHR13213">
    <property type="entry name" value="MYB-BINDING PROTEIN 1A FAMILY MEMBER"/>
    <property type="match status" value="1"/>
</dbReference>
<dbReference type="GO" id="GO:0043565">
    <property type="term" value="F:sequence-specific DNA binding"/>
    <property type="evidence" value="ECO:0007669"/>
    <property type="project" value="TreeGrafter"/>
</dbReference>
<feature type="region of interest" description="Disordered" evidence="4">
    <location>
        <begin position="939"/>
        <end position="961"/>
    </location>
</feature>
<dbReference type="GO" id="GO:0005730">
    <property type="term" value="C:nucleolus"/>
    <property type="evidence" value="ECO:0007669"/>
    <property type="project" value="InterPro"/>
</dbReference>
<keyword evidence="3" id="KW-0539">Nucleus</keyword>
<dbReference type="SUPFAM" id="SSF48371">
    <property type="entry name" value="ARM repeat"/>
    <property type="match status" value="1"/>
</dbReference>
<dbReference type="Proteomes" id="UP001652661">
    <property type="component" value="Chromosome 2L"/>
</dbReference>
<evidence type="ECO:0000256" key="4">
    <source>
        <dbReference type="SAM" id="MobiDB-lite"/>
    </source>
</evidence>
<comment type="subcellular location">
    <subcellularLocation>
        <location evidence="1">Nucleus</location>
    </subcellularLocation>
</comment>
<dbReference type="GO" id="GO:0003714">
    <property type="term" value="F:transcription corepressor activity"/>
    <property type="evidence" value="ECO:0007669"/>
    <property type="project" value="TreeGrafter"/>
</dbReference>
<feature type="region of interest" description="Disordered" evidence="4">
    <location>
        <begin position="1"/>
        <end position="75"/>
    </location>
</feature>
<name>A0A6P4ICF6_DROKI</name>
<feature type="compositionally biased region" description="Acidic residues" evidence="4">
    <location>
        <begin position="939"/>
        <end position="948"/>
    </location>
</feature>
<protein>
    <submittedName>
        <fullName evidence="6">Myb-binding protein 1A</fullName>
    </submittedName>
</protein>
<feature type="compositionally biased region" description="Basic and acidic residues" evidence="4">
    <location>
        <begin position="29"/>
        <end position="42"/>
    </location>
</feature>
<dbReference type="RefSeq" id="XP_017025900.1">
    <property type="nucleotide sequence ID" value="XM_017170411.3"/>
</dbReference>
<keyword evidence="5" id="KW-1185">Reference proteome</keyword>
<dbReference type="PANTHER" id="PTHR13213:SF2">
    <property type="entry name" value="MYB-BINDING PROTEIN 1A"/>
    <property type="match status" value="1"/>
</dbReference>
<dbReference type="OMA" id="LQTGHFW"/>
<proteinExistence type="inferred from homology"/>
<dbReference type="OrthoDB" id="342531at2759"/>
<dbReference type="InterPro" id="IPR016024">
    <property type="entry name" value="ARM-type_fold"/>
</dbReference>
<evidence type="ECO:0000256" key="1">
    <source>
        <dbReference type="ARBA" id="ARBA00004123"/>
    </source>
</evidence>
<gene>
    <name evidence="6" type="primary">Mybbp1A</name>
</gene>
<feature type="compositionally biased region" description="Acidic residues" evidence="4">
    <location>
        <begin position="736"/>
        <end position="778"/>
    </location>
</feature>
<evidence type="ECO:0000256" key="2">
    <source>
        <dbReference type="ARBA" id="ARBA00006809"/>
    </source>
</evidence>
<dbReference type="AlphaFoldDB" id="A0A6P4ICF6"/>
<organism evidence="5 6">
    <name type="scientific">Drosophila kikkawai</name>
    <name type="common">Fruit fly</name>
    <dbReference type="NCBI Taxonomy" id="30033"/>
    <lineage>
        <taxon>Eukaryota</taxon>
        <taxon>Metazoa</taxon>
        <taxon>Ecdysozoa</taxon>
        <taxon>Arthropoda</taxon>
        <taxon>Hexapoda</taxon>
        <taxon>Insecta</taxon>
        <taxon>Pterygota</taxon>
        <taxon>Neoptera</taxon>
        <taxon>Endopterygota</taxon>
        <taxon>Diptera</taxon>
        <taxon>Brachycera</taxon>
        <taxon>Muscomorpha</taxon>
        <taxon>Ephydroidea</taxon>
        <taxon>Drosophilidae</taxon>
        <taxon>Drosophila</taxon>
        <taxon>Sophophora</taxon>
    </lineage>
</organism>
<evidence type="ECO:0000313" key="6">
    <source>
        <dbReference type="RefSeq" id="XP_017025900.1"/>
    </source>
</evidence>
<evidence type="ECO:0000256" key="3">
    <source>
        <dbReference type="ARBA" id="ARBA00023242"/>
    </source>
</evidence>
<evidence type="ECO:0000313" key="5">
    <source>
        <dbReference type="Proteomes" id="UP001652661"/>
    </source>
</evidence>
<feature type="region of interest" description="Disordered" evidence="4">
    <location>
        <begin position="733"/>
        <end position="780"/>
    </location>
</feature>
<reference evidence="6" key="2">
    <citation type="submission" date="2025-08" db="UniProtKB">
        <authorList>
            <consortium name="RefSeq"/>
        </authorList>
    </citation>
    <scope>IDENTIFICATION</scope>
    <source>
        <strain evidence="6">14028-0561.14</strain>
        <tissue evidence="6">Whole fly</tissue>
    </source>
</reference>
<dbReference type="Pfam" id="PF04931">
    <property type="entry name" value="DNA_pol_phi"/>
    <property type="match status" value="1"/>
</dbReference>
<reference evidence="5" key="1">
    <citation type="submission" date="2025-05" db="UniProtKB">
        <authorList>
            <consortium name="RefSeq"/>
        </authorList>
    </citation>
    <scope>NUCLEOTIDE SEQUENCE [LARGE SCALE GENOMIC DNA]</scope>
    <source>
        <strain evidence="5">14028-0561.14</strain>
    </source>
</reference>
<comment type="similarity">
    <text evidence="2">Belongs to the MYBBP1A family.</text>
</comment>
<sequence>MKIKAAKSLTNGVTGKTKDKAERKRPKPVKSEEDGGEPEHPAKVAKLSKDKKKKKPSEEPEMEKENNTPNNGLKLSDINKAVFPVFKRLQNSTLSQKTINSLVVLLRDDTNDQQRTATCCYVLKRLIRSTGADDLEAVALASSYILCILTAVPGLDAMEVLNILKRDLAVGSQQKGKEDSLAAVGQLVTAVCILQTPQFAEASPKLVAAVYQILAAHLKGREYLVSMCVDILVESFKQLPVATFEEYVWPLLKPHLDKPLGSGLKLNTCDLLLTVHLTYPSILGRQQLLASLWPKKPQFGQLFELYLAGSTIHNDGVYARLAKFLAAGGKDLLSSWQQFADSKQPLKLNAAKACVLQVLGNILLSYKDKDEQPLLDLFTPTCLKFLLQELSSVKADRSEARKPSQKELREICFKFEGSLVISYEKQLQNGDIKLQLLLKFLEQRLQFDSLINMPRFTQQLINQLDAAGLQKLYDHYSNLLGSLEDDDRVSREHCLNQMQFILQHTKLDQETKWRQKQLRHLMLAGLFHLDASHEPCVPSQASSFSRQSSARCEEIFMGSLLHKCSGLTALCQLLQKHLGYLNKQLTKPETENKLRSPREEALQKAWKQVDKLLANPTDETDIVGQTFEALILFVSLALCTKSPLPVSVVEDLIICRKNALEKGKKKKKADDGEELQWQDVLTDVLLQLLLQTGHYWRELVNLVAIPLIPHLEHGNLEQILQVLNMNMNPLSKKDEAEEDSDEEMEEEQEAEADSSDESDGEDEEEDEEEDDDEDDEESRLDQIRERVRLALIDNGEADDDDASSVDWNDVSEEKGQRLNAALENAFQLRRPRSAKLQAKQLPTKSERIDSTSLLHFRIRALDLVELYVTEKPTQAVVLDALICVFQVYRHSCADTKLQSLREASTKLLKKLLTKNISFEPNQDKTPILEDIEQLLSIGEEEQPDEEAEEKPGKQQPTRKAKGEVTLWRNKCFAYLVVQASGADNPKDSVVWPLLVKLLELWVANRRTTLSLVSFEALFQAENWRGVAPLAALLASHLNVKKTRSFRRAQILNLLGEQFRRLEAAFKDNNASSKDFEKQLASYVTQLEAEASSSSPKELKLLQKILAQGGKKRAQLLEKIQALAKKPQ</sequence>